<dbReference type="RefSeq" id="WP_186906480.1">
    <property type="nucleotide sequence ID" value="NZ_JACOPP010000002.1"/>
</dbReference>
<dbReference type="GO" id="GO:0005829">
    <property type="term" value="C:cytosol"/>
    <property type="evidence" value="ECO:0007669"/>
    <property type="project" value="TreeGrafter"/>
</dbReference>
<dbReference type="InterPro" id="IPR026564">
    <property type="entry name" value="Transcrip_reg_TACO1-like_dom3"/>
</dbReference>
<evidence type="ECO:0000313" key="9">
    <source>
        <dbReference type="EMBL" id="MBC5732585.1"/>
    </source>
</evidence>
<evidence type="ECO:0000256" key="4">
    <source>
        <dbReference type="ARBA" id="ARBA00023125"/>
    </source>
</evidence>
<keyword evidence="5 6" id="KW-0804">Transcription</keyword>
<accession>A0A8J6JDY3</accession>
<comment type="similarity">
    <text evidence="1 6">Belongs to the TACO1 family.</text>
</comment>
<keyword evidence="3 6" id="KW-0805">Transcription regulation</keyword>
<dbReference type="PANTHER" id="PTHR12532">
    <property type="entry name" value="TRANSLATIONAL ACTIVATOR OF CYTOCHROME C OXIDASE 1"/>
    <property type="match status" value="1"/>
</dbReference>
<dbReference type="FunFam" id="1.10.10.200:FF:000002">
    <property type="entry name" value="Probable transcriptional regulatory protein CLM62_37755"/>
    <property type="match status" value="1"/>
</dbReference>
<dbReference type="InterPro" id="IPR049083">
    <property type="entry name" value="TACO1_YebC_N"/>
</dbReference>
<organism evidence="9 10">
    <name type="scientific">Lawsonibacter hominis</name>
    <dbReference type="NCBI Taxonomy" id="2763053"/>
    <lineage>
        <taxon>Bacteria</taxon>
        <taxon>Bacillati</taxon>
        <taxon>Bacillota</taxon>
        <taxon>Clostridia</taxon>
        <taxon>Eubacteriales</taxon>
        <taxon>Oscillospiraceae</taxon>
        <taxon>Lawsonibacter</taxon>
    </lineage>
</organism>
<evidence type="ECO:0000256" key="2">
    <source>
        <dbReference type="ARBA" id="ARBA00022490"/>
    </source>
</evidence>
<evidence type="ECO:0000313" key="10">
    <source>
        <dbReference type="Proteomes" id="UP000661435"/>
    </source>
</evidence>
<evidence type="ECO:0000256" key="6">
    <source>
        <dbReference type="HAMAP-Rule" id="MF_00693"/>
    </source>
</evidence>
<name>A0A8J6JDY3_9FIRM</name>
<dbReference type="SUPFAM" id="SSF75625">
    <property type="entry name" value="YebC-like"/>
    <property type="match status" value="1"/>
</dbReference>
<dbReference type="Proteomes" id="UP000661435">
    <property type="component" value="Unassembled WGS sequence"/>
</dbReference>
<feature type="domain" description="TACO1/YebC-like second and third" evidence="7">
    <location>
        <begin position="83"/>
        <end position="239"/>
    </location>
</feature>
<dbReference type="FunFam" id="3.30.70.980:FF:000002">
    <property type="entry name" value="Probable transcriptional regulatory protein YebC"/>
    <property type="match status" value="1"/>
</dbReference>
<dbReference type="InterPro" id="IPR002876">
    <property type="entry name" value="Transcrip_reg_TACO1-like"/>
</dbReference>
<dbReference type="PANTHER" id="PTHR12532:SF6">
    <property type="entry name" value="TRANSCRIPTIONAL REGULATORY PROTEIN YEBC-RELATED"/>
    <property type="match status" value="1"/>
</dbReference>
<evidence type="ECO:0000256" key="1">
    <source>
        <dbReference type="ARBA" id="ARBA00008724"/>
    </source>
</evidence>
<dbReference type="Pfam" id="PF01709">
    <property type="entry name" value="Transcrip_reg"/>
    <property type="match status" value="1"/>
</dbReference>
<reference evidence="9" key="1">
    <citation type="submission" date="2020-08" db="EMBL/GenBank/DDBJ databases">
        <title>Genome public.</title>
        <authorList>
            <person name="Liu C."/>
            <person name="Sun Q."/>
        </authorList>
    </citation>
    <scope>NUCLEOTIDE SEQUENCE</scope>
    <source>
        <strain evidence="9">NSJ-51</strain>
    </source>
</reference>
<protein>
    <recommendedName>
        <fullName evidence="6">Probable transcriptional regulatory protein H8S57_02440</fullName>
    </recommendedName>
</protein>
<evidence type="ECO:0000256" key="5">
    <source>
        <dbReference type="ARBA" id="ARBA00023163"/>
    </source>
</evidence>
<comment type="caution">
    <text evidence="9">The sequence shown here is derived from an EMBL/GenBank/DDBJ whole genome shotgun (WGS) entry which is preliminary data.</text>
</comment>
<keyword evidence="2 6" id="KW-0963">Cytoplasm</keyword>
<dbReference type="InterPro" id="IPR029072">
    <property type="entry name" value="YebC-like"/>
</dbReference>
<dbReference type="GO" id="GO:0006355">
    <property type="term" value="P:regulation of DNA-templated transcription"/>
    <property type="evidence" value="ECO:0007669"/>
    <property type="project" value="UniProtKB-UniRule"/>
</dbReference>
<dbReference type="NCBIfam" id="NF001030">
    <property type="entry name" value="PRK00110.1"/>
    <property type="match status" value="1"/>
</dbReference>
<dbReference type="InterPro" id="IPR017856">
    <property type="entry name" value="Integrase-like_N"/>
</dbReference>
<evidence type="ECO:0000259" key="8">
    <source>
        <dbReference type="Pfam" id="PF20772"/>
    </source>
</evidence>
<feature type="domain" description="TACO1/YebC-like N-terminal" evidence="8">
    <location>
        <begin position="5"/>
        <end position="76"/>
    </location>
</feature>
<evidence type="ECO:0000256" key="3">
    <source>
        <dbReference type="ARBA" id="ARBA00023015"/>
    </source>
</evidence>
<sequence length="242" mass="26572">MSGHSKWHNIQKTKGAADAKRSQIFTKIAREMIVAVKTGGSGDPNNNSRLATVVAKAKAANMPNDNIKRTIDKALGSGNADAYENVTYEGYGPSGVAVIVDALTDNRNRTAPEVRHLLDKYGKGLGATGCVSWSFDRKGVIVIEKEDLDEDTVMMDALDAGADDMQAEGEVFEIYTDPDAFGAVLATLEDKGYLFVQAAVEMVPQNYVKLENEDDIKNMEKLIDLLEENDDVQNVWHNWDQD</sequence>
<dbReference type="AlphaFoldDB" id="A0A8J6JDY3"/>
<dbReference type="NCBIfam" id="TIGR01033">
    <property type="entry name" value="YebC/PmpR family DNA-binding transcriptional regulator"/>
    <property type="match status" value="1"/>
</dbReference>
<dbReference type="EMBL" id="JACOPP010000002">
    <property type="protein sequence ID" value="MBC5732585.1"/>
    <property type="molecule type" value="Genomic_DNA"/>
</dbReference>
<dbReference type="NCBIfam" id="NF009044">
    <property type="entry name" value="PRK12378.1"/>
    <property type="match status" value="1"/>
</dbReference>
<dbReference type="Gene3D" id="3.30.70.980">
    <property type="match status" value="2"/>
</dbReference>
<dbReference type="GO" id="GO:0003677">
    <property type="term" value="F:DNA binding"/>
    <property type="evidence" value="ECO:0007669"/>
    <property type="project" value="UniProtKB-UniRule"/>
</dbReference>
<proteinExistence type="inferred from homology"/>
<evidence type="ECO:0000259" key="7">
    <source>
        <dbReference type="Pfam" id="PF01709"/>
    </source>
</evidence>
<keyword evidence="4 6" id="KW-0238">DNA-binding</keyword>
<dbReference type="Pfam" id="PF20772">
    <property type="entry name" value="TACO1_YebC_N"/>
    <property type="match status" value="1"/>
</dbReference>
<dbReference type="InterPro" id="IPR048300">
    <property type="entry name" value="TACO1_YebC-like_2nd/3rd_dom"/>
</dbReference>
<dbReference type="Gene3D" id="1.10.10.200">
    <property type="match status" value="1"/>
</dbReference>
<comment type="subcellular location">
    <subcellularLocation>
        <location evidence="6">Cytoplasm</location>
    </subcellularLocation>
</comment>
<keyword evidence="10" id="KW-1185">Reference proteome</keyword>
<dbReference type="HAMAP" id="MF_00693">
    <property type="entry name" value="Transcrip_reg_TACO1"/>
    <property type="match status" value="1"/>
</dbReference>
<gene>
    <name evidence="9" type="ORF">H8S57_02440</name>
</gene>